<dbReference type="AlphaFoldDB" id="A0A915K826"/>
<organism evidence="1 2">
    <name type="scientific">Romanomermis culicivorax</name>
    <name type="common">Nematode worm</name>
    <dbReference type="NCBI Taxonomy" id="13658"/>
    <lineage>
        <taxon>Eukaryota</taxon>
        <taxon>Metazoa</taxon>
        <taxon>Ecdysozoa</taxon>
        <taxon>Nematoda</taxon>
        <taxon>Enoplea</taxon>
        <taxon>Dorylaimia</taxon>
        <taxon>Mermithida</taxon>
        <taxon>Mermithoidea</taxon>
        <taxon>Mermithidae</taxon>
        <taxon>Romanomermis</taxon>
    </lineage>
</organism>
<reference evidence="2" key="1">
    <citation type="submission" date="2022-11" db="UniProtKB">
        <authorList>
            <consortium name="WormBaseParasite"/>
        </authorList>
    </citation>
    <scope>IDENTIFICATION</scope>
</reference>
<evidence type="ECO:0000313" key="2">
    <source>
        <dbReference type="WBParaSite" id="nRc.2.0.1.t34846-RA"/>
    </source>
</evidence>
<evidence type="ECO:0000313" key="1">
    <source>
        <dbReference type="Proteomes" id="UP000887565"/>
    </source>
</evidence>
<name>A0A915K826_ROMCU</name>
<dbReference type="WBParaSite" id="nRc.2.0.1.t34846-RA">
    <property type="protein sequence ID" value="nRc.2.0.1.t34846-RA"/>
    <property type="gene ID" value="nRc.2.0.1.g34846"/>
</dbReference>
<keyword evidence="1" id="KW-1185">Reference proteome</keyword>
<dbReference type="Proteomes" id="UP000887565">
    <property type="component" value="Unplaced"/>
</dbReference>
<protein>
    <submittedName>
        <fullName evidence="2">Uncharacterized protein</fullName>
    </submittedName>
</protein>
<proteinExistence type="predicted"/>
<sequence length="121" mass="14005">MIEIFKRNLFAIGDSGFFLINGHKQIFWLWFWHRFRPRPSTTKPEPGTMMGCGLTSQAKAGPGYPIDRCVIGLSFKKDCLLTIIDSYLHKNKPEHDLGESKHLSFIEKDQQVCAKERTRLH</sequence>
<accession>A0A915K826</accession>